<dbReference type="AlphaFoldDB" id="A0A0Q3THG5"/>
<gene>
    <name evidence="1" type="ORF">AN964_05950</name>
</gene>
<evidence type="ECO:0000313" key="1">
    <source>
        <dbReference type="EMBL" id="KQL53097.1"/>
    </source>
</evidence>
<proteinExistence type="predicted"/>
<evidence type="ECO:0000313" key="2">
    <source>
        <dbReference type="Proteomes" id="UP000051888"/>
    </source>
</evidence>
<reference evidence="1 2" key="1">
    <citation type="submission" date="2015-09" db="EMBL/GenBank/DDBJ databases">
        <title>Genome sequencing project for genomic taxonomy and phylogenomics of Bacillus-like bacteria.</title>
        <authorList>
            <person name="Liu B."/>
            <person name="Wang J."/>
            <person name="Zhu Y."/>
            <person name="Liu G."/>
            <person name="Chen Q."/>
            <person name="Chen Z."/>
            <person name="Lan J."/>
            <person name="Che J."/>
            <person name="Ge C."/>
            <person name="Shi H."/>
            <person name="Pan Z."/>
            <person name="Liu X."/>
        </authorList>
    </citation>
    <scope>NUCLEOTIDE SEQUENCE [LARGE SCALE GENOMIC DNA]</scope>
    <source>
        <strain evidence="1 2">LMG 18435</strain>
    </source>
</reference>
<organism evidence="1 2">
    <name type="scientific">Heyndrickxia shackletonii</name>
    <dbReference type="NCBI Taxonomy" id="157838"/>
    <lineage>
        <taxon>Bacteria</taxon>
        <taxon>Bacillati</taxon>
        <taxon>Bacillota</taxon>
        <taxon>Bacilli</taxon>
        <taxon>Bacillales</taxon>
        <taxon>Bacillaceae</taxon>
        <taxon>Heyndrickxia</taxon>
    </lineage>
</organism>
<comment type="caution">
    <text evidence="1">The sequence shown here is derived from an EMBL/GenBank/DDBJ whole genome shotgun (WGS) entry which is preliminary data.</text>
</comment>
<sequence>MLQGDTVRLQCHFKTFDGKSVDPIDLKLTIYNSKKEQIEQIPLDDTHKENVGIFYYDYSPASELNEFIFEFAGSVQDKPILSRGKVEIKFNQ</sequence>
<protein>
    <submittedName>
        <fullName evidence="1">Uncharacterized protein</fullName>
    </submittedName>
</protein>
<dbReference type="STRING" id="157838.AN964_05950"/>
<name>A0A0Q3THG5_9BACI</name>
<keyword evidence="2" id="KW-1185">Reference proteome</keyword>
<dbReference type="PATRIC" id="fig|157838.3.peg.1327"/>
<dbReference type="OrthoDB" id="2697098at2"/>
<accession>A0A0Q3THG5</accession>
<dbReference type="RefSeq" id="WP_055738819.1">
    <property type="nucleotide sequence ID" value="NZ_LJJC01000004.1"/>
</dbReference>
<dbReference type="EMBL" id="LJJC01000004">
    <property type="protein sequence ID" value="KQL53097.1"/>
    <property type="molecule type" value="Genomic_DNA"/>
</dbReference>
<dbReference type="Proteomes" id="UP000051888">
    <property type="component" value="Unassembled WGS sequence"/>
</dbReference>